<dbReference type="GeneID" id="101499408"/>
<dbReference type="Gene3D" id="3.40.50.1820">
    <property type="entry name" value="alpha/beta hydrolase"/>
    <property type="match status" value="1"/>
</dbReference>
<protein>
    <submittedName>
        <fullName evidence="4">Phospholipid:diacylglycerol acyltransferase 2</fullName>
    </submittedName>
</protein>
<accession>A0A1S2YKD8</accession>
<dbReference type="STRING" id="3827.A0A1S2YKD8"/>
<name>A0A1S2YKD8_CICAR</name>
<dbReference type="InterPro" id="IPR029058">
    <property type="entry name" value="AB_hydrolase_fold"/>
</dbReference>
<dbReference type="GO" id="GO:0008374">
    <property type="term" value="F:O-acyltransferase activity"/>
    <property type="evidence" value="ECO:0007669"/>
    <property type="project" value="InterPro"/>
</dbReference>
<proteinExistence type="predicted"/>
<evidence type="ECO:0000313" key="4">
    <source>
        <dbReference type="RefSeq" id="XP_004506121.1"/>
    </source>
</evidence>
<keyword evidence="2" id="KW-1133">Transmembrane helix</keyword>
<dbReference type="Proteomes" id="UP000087171">
    <property type="component" value="Chromosome Ca6"/>
</dbReference>
<dbReference type="eggNOG" id="KOG2369">
    <property type="taxonomic scope" value="Eukaryota"/>
</dbReference>
<reference evidence="4" key="2">
    <citation type="submission" date="2025-08" db="UniProtKB">
        <authorList>
            <consortium name="RefSeq"/>
        </authorList>
    </citation>
    <scope>IDENTIFICATION</scope>
    <source>
        <tissue evidence="4">Etiolated seedlings</tissue>
    </source>
</reference>
<organism evidence="3 4">
    <name type="scientific">Cicer arietinum</name>
    <name type="common">Chickpea</name>
    <name type="synonym">Garbanzo</name>
    <dbReference type="NCBI Taxonomy" id="3827"/>
    <lineage>
        <taxon>Eukaryota</taxon>
        <taxon>Viridiplantae</taxon>
        <taxon>Streptophyta</taxon>
        <taxon>Embryophyta</taxon>
        <taxon>Tracheophyta</taxon>
        <taxon>Spermatophyta</taxon>
        <taxon>Magnoliopsida</taxon>
        <taxon>eudicotyledons</taxon>
        <taxon>Gunneridae</taxon>
        <taxon>Pentapetalae</taxon>
        <taxon>rosids</taxon>
        <taxon>fabids</taxon>
        <taxon>Fabales</taxon>
        <taxon>Fabaceae</taxon>
        <taxon>Papilionoideae</taxon>
        <taxon>50 kb inversion clade</taxon>
        <taxon>NPAAA clade</taxon>
        <taxon>Hologalegina</taxon>
        <taxon>IRL clade</taxon>
        <taxon>Cicereae</taxon>
        <taxon>Cicer</taxon>
    </lineage>
</organism>
<dbReference type="OrthoDB" id="190846at2759"/>
<feature type="region of interest" description="Disordered" evidence="1">
    <location>
        <begin position="417"/>
        <end position="437"/>
    </location>
</feature>
<gene>
    <name evidence="4" type="primary">LOC101499408</name>
</gene>
<sequence>MLFTKIEMEKKRQIKEKEWRSCIDYWFWLIGYVCTIWWLVSFLYQCLPVKLIGFEAIESPGLRLKREGVIGVHPIVLVPGIVTSGLELWEGRPCADGLFRKRLWGSTFPQILKRPLCWLEHLSLHNETGLDPPGIRVRAVSGLVAADDFASGYHVWAVLIENLARIGYEGKNLHMVAYDWRLSFQNTEIRDQALSRLKSKIELMFITNGYKKVVVVPQSMGSIYFLHFLNWVEKPPPMGGGGGPGWCEKHIKAIMNISPAFLGVPKAVSNIFSAEGSDAAFVRAVTSGVLNFDYLGLQTVEHVLRVCRTWDSIISLMPKGGETIWGGMDWRPKKSNKLAKHFVSNNTYSCGDMQKGLHIKEPIKHGGVNSFGKAVSQLLASLLTTLDSESEEISSNCNSTNINLSCGNVRTECNEMHRESTPKVAKRKGNTGRTDLDSLNFVDPKMMKRAEAHFSHGIADNLEDPKYTHYKYWSNPLETKLPDAPNMEIYCLYGVEIPTERSLVHKLSASDKYKHIPFKISSSADEEKRSVLQNAVYFVEGDERASVVSSGFMCAKGWRGKTRFNPSGMATYIREYQHKQPSSVLEGRGLESRARVNVMGNVAVIEDILRVAAGVTGANIGGDKIYSDITRISERINLKL</sequence>
<dbReference type="Pfam" id="PF02450">
    <property type="entry name" value="LCAT"/>
    <property type="match status" value="1"/>
</dbReference>
<dbReference type="RefSeq" id="XP_004506121.1">
    <property type="nucleotide sequence ID" value="XM_004506064.3"/>
</dbReference>
<dbReference type="PANTHER" id="PTHR11440">
    <property type="entry name" value="LECITHIN-CHOLESTEROL ACYLTRANSFERASE-RELATED"/>
    <property type="match status" value="1"/>
</dbReference>
<keyword evidence="3" id="KW-1185">Reference proteome</keyword>
<evidence type="ECO:0000313" key="3">
    <source>
        <dbReference type="Proteomes" id="UP000087171"/>
    </source>
</evidence>
<reference evidence="3" key="1">
    <citation type="journal article" date="2013" name="Nat. Biotechnol.">
        <title>Draft genome sequence of chickpea (Cicer arietinum) provides a resource for trait improvement.</title>
        <authorList>
            <person name="Varshney R.K."/>
            <person name="Song C."/>
            <person name="Saxena R.K."/>
            <person name="Azam S."/>
            <person name="Yu S."/>
            <person name="Sharpe A.G."/>
            <person name="Cannon S."/>
            <person name="Baek J."/>
            <person name="Rosen B.D."/>
            <person name="Tar'an B."/>
            <person name="Millan T."/>
            <person name="Zhang X."/>
            <person name="Ramsay L.D."/>
            <person name="Iwata A."/>
            <person name="Wang Y."/>
            <person name="Nelson W."/>
            <person name="Farmer A.D."/>
            <person name="Gaur P.M."/>
            <person name="Soderlund C."/>
            <person name="Penmetsa R.V."/>
            <person name="Xu C."/>
            <person name="Bharti A.K."/>
            <person name="He W."/>
            <person name="Winter P."/>
            <person name="Zhao S."/>
            <person name="Hane J.K."/>
            <person name="Carrasquilla-Garcia N."/>
            <person name="Condie J.A."/>
            <person name="Upadhyaya H.D."/>
            <person name="Luo M.C."/>
            <person name="Thudi M."/>
            <person name="Gowda C.L."/>
            <person name="Singh N.P."/>
            <person name="Lichtenzveig J."/>
            <person name="Gali K.K."/>
            <person name="Rubio J."/>
            <person name="Nadarajan N."/>
            <person name="Dolezel J."/>
            <person name="Bansal K.C."/>
            <person name="Xu X."/>
            <person name="Edwards D."/>
            <person name="Zhang G."/>
            <person name="Kahl G."/>
            <person name="Gil J."/>
            <person name="Singh K.B."/>
            <person name="Datta S.K."/>
            <person name="Jackson S.A."/>
            <person name="Wang J."/>
            <person name="Cook D.R."/>
        </authorList>
    </citation>
    <scope>NUCLEOTIDE SEQUENCE [LARGE SCALE GENOMIC DNA]</scope>
    <source>
        <strain evidence="3">cv. CDC Frontier</strain>
    </source>
</reference>
<evidence type="ECO:0000256" key="2">
    <source>
        <dbReference type="SAM" id="Phobius"/>
    </source>
</evidence>
<dbReference type="SUPFAM" id="SSF53474">
    <property type="entry name" value="alpha/beta-Hydrolases"/>
    <property type="match status" value="1"/>
</dbReference>
<keyword evidence="4" id="KW-0808">Transferase</keyword>
<dbReference type="GO" id="GO:0006629">
    <property type="term" value="P:lipid metabolic process"/>
    <property type="evidence" value="ECO:0007669"/>
    <property type="project" value="InterPro"/>
</dbReference>
<dbReference type="KEGG" id="cam:101499408"/>
<keyword evidence="2" id="KW-0812">Transmembrane</keyword>
<dbReference type="InterPro" id="IPR003386">
    <property type="entry name" value="LACT/PDAT_acylTrfase"/>
</dbReference>
<keyword evidence="4" id="KW-0012">Acyltransferase</keyword>
<dbReference type="AlphaFoldDB" id="A0A1S2YKD8"/>
<keyword evidence="2" id="KW-0472">Membrane</keyword>
<feature type="transmembrane region" description="Helical" evidence="2">
    <location>
        <begin position="21"/>
        <end position="40"/>
    </location>
</feature>
<dbReference type="PaxDb" id="3827-XP_004506121.1"/>
<evidence type="ECO:0000256" key="1">
    <source>
        <dbReference type="SAM" id="MobiDB-lite"/>
    </source>
</evidence>